<keyword evidence="3" id="KW-1185">Reference proteome</keyword>
<organism evidence="2 3">
    <name type="scientific">Daphnia magna</name>
    <dbReference type="NCBI Taxonomy" id="35525"/>
    <lineage>
        <taxon>Eukaryota</taxon>
        <taxon>Metazoa</taxon>
        <taxon>Ecdysozoa</taxon>
        <taxon>Arthropoda</taxon>
        <taxon>Crustacea</taxon>
        <taxon>Branchiopoda</taxon>
        <taxon>Diplostraca</taxon>
        <taxon>Cladocera</taxon>
        <taxon>Anomopoda</taxon>
        <taxon>Daphniidae</taxon>
        <taxon>Daphnia</taxon>
    </lineage>
</organism>
<dbReference type="AlphaFoldDB" id="A0A164Z7T2"/>
<evidence type="ECO:0000313" key="3">
    <source>
        <dbReference type="Proteomes" id="UP000076858"/>
    </source>
</evidence>
<dbReference type="OrthoDB" id="6377204at2759"/>
<dbReference type="InterPro" id="IPR050863">
    <property type="entry name" value="CenT-Element_Derived"/>
</dbReference>
<protein>
    <recommendedName>
        <fullName evidence="1">DDE-1 domain-containing protein</fullName>
    </recommendedName>
</protein>
<dbReference type="InterPro" id="IPR004875">
    <property type="entry name" value="DDE_SF_endonuclease_dom"/>
</dbReference>
<accession>A0A164Z7T2</accession>
<proteinExistence type="predicted"/>
<dbReference type="PANTHER" id="PTHR19303:SF71">
    <property type="entry name" value="ZINC FINGER PHD-TYPE DOMAIN-CONTAINING PROTEIN"/>
    <property type="match status" value="1"/>
</dbReference>
<dbReference type="Proteomes" id="UP000076858">
    <property type="component" value="Unassembled WGS sequence"/>
</dbReference>
<dbReference type="Pfam" id="PF03184">
    <property type="entry name" value="DDE_1"/>
    <property type="match status" value="1"/>
</dbReference>
<sequence>MFSHHYIETSWNASCNLCSPIYHKTVVNYEQEEELVCYLKYSAQRNHGLSPIEIRRLVYTFARANNLKYPESWVKNECAGPDWYTGFMKRHQRLSLRQPEATSLTRAAGCNYVVVHRFQQQFQQVMAVKRFPAHRMFNGDETRTPTVLSPIKVVAERGVKQVMQTTSAERGQNVTMLAFCNAAGGYIPPIFLFPLKKENPNSLRGCNEGSLGWFNGSGWMDGENFLKSMQHFQKHVKSCESDPVLLMVDNHASHLDYAVVKYCNENYITLLTFPPHCSHVLQPEDVGIYGPFKNYFAAEQQEWLRTHPGQRITIHHIAELSRKPSLRAFSPINIVSSFEKTGIYPFKEFLPDDVRFIPSIVTELPPGRTIHYFFILHFLNFFRNLI</sequence>
<dbReference type="PANTHER" id="PTHR19303">
    <property type="entry name" value="TRANSPOSON"/>
    <property type="match status" value="1"/>
</dbReference>
<evidence type="ECO:0000259" key="1">
    <source>
        <dbReference type="Pfam" id="PF03184"/>
    </source>
</evidence>
<dbReference type="GO" id="GO:0003677">
    <property type="term" value="F:DNA binding"/>
    <property type="evidence" value="ECO:0007669"/>
    <property type="project" value="TreeGrafter"/>
</dbReference>
<reference evidence="2 3" key="1">
    <citation type="submission" date="2016-03" db="EMBL/GenBank/DDBJ databases">
        <title>EvidentialGene: Evidence-directed Construction of Genes on Genomes.</title>
        <authorList>
            <person name="Gilbert D.G."/>
            <person name="Choi J.-H."/>
            <person name="Mockaitis K."/>
            <person name="Colbourne J."/>
            <person name="Pfrender M."/>
        </authorList>
    </citation>
    <scope>NUCLEOTIDE SEQUENCE [LARGE SCALE GENOMIC DNA]</scope>
    <source>
        <strain evidence="2 3">Xinb3</strain>
        <tissue evidence="2">Complete organism</tissue>
    </source>
</reference>
<dbReference type="EMBL" id="LRGB01000767">
    <property type="protein sequence ID" value="KZS16049.1"/>
    <property type="molecule type" value="Genomic_DNA"/>
</dbReference>
<dbReference type="GO" id="GO:0005634">
    <property type="term" value="C:nucleus"/>
    <property type="evidence" value="ECO:0007669"/>
    <property type="project" value="TreeGrafter"/>
</dbReference>
<comment type="caution">
    <text evidence="2">The sequence shown here is derived from an EMBL/GenBank/DDBJ whole genome shotgun (WGS) entry which is preliminary data.</text>
</comment>
<evidence type="ECO:0000313" key="2">
    <source>
        <dbReference type="EMBL" id="KZS16049.1"/>
    </source>
</evidence>
<feature type="domain" description="DDE-1" evidence="1">
    <location>
        <begin position="173"/>
        <end position="305"/>
    </location>
</feature>
<gene>
    <name evidence="2" type="ORF">APZ42_018264</name>
</gene>
<name>A0A164Z7T2_9CRUS</name>